<name>A0ABN8P0N4_9CNID</name>
<dbReference type="InterPro" id="IPR042637">
    <property type="entry name" value="AN34A/B/C"/>
</dbReference>
<feature type="region of interest" description="Disordered" evidence="5">
    <location>
        <begin position="331"/>
        <end position="409"/>
    </location>
</feature>
<feature type="compositionally biased region" description="Basic and acidic residues" evidence="5">
    <location>
        <begin position="549"/>
        <end position="560"/>
    </location>
</feature>
<sequence>MNNKGSETLFQASATCKLRLVRMLVEGGTSVNVRNERLETPLMLCCQSETDPDEKRRVVAYLLSKKAMVNLQDIDGRTALIHACLSNSGKEVIQALLDAKSNPWVQDLSKNTVFDYVINAADLETTRLLINACRENMLTGERDEAQMVQLEECLVNMQDIRKFSWPLMGHTLRKNHTILYAAEKEEPSFPCNNLLGSDLGNEIHSSSPQIERRRKRSVCHFDPLDIEEILNCDEDAKEKMEKRESKDGKQSESRKTSVRSLSEEEKFSFQISDGENTPRDPSPGLEKLLRIQDSFCSSLDSNEFPCTTNDLKEHLTRTNSVDEQVTNLLQENKGAKISSQMDNNKTKGETVSLGSSDERQSFNNDSKTEETNNEYQHLFTRRTSPHKDESSASDGEEKMKNQRQVMNNSPLHNSKEVMENMMETHSNPYTSLVKSRQSSPTISPLSSPRLFRRETQTSVTVKQTITHRASPVTHPADQNRRQVSIVRRYTLSAMDTKKLHSSGVGAKTLLAPPLQPAPLEPNKRTGSAVFESTTREDVGKSTPPGLRKSKSDMSDWKSMSRDLQGTDFLEFAPPQHVTSNQSAKPSSDNKLEGSENTQFQLPSISSVKKGRHSPKELANQMAIVTSASDNKQSNFETKVELAPLHLKNNADRQRLSLQAGQEFPFADDFQRRSPISCRSSLSSSPSNSFDKSDIVAMATLTDLSSKSLDKVTGDVLPDLLLNCPYEGDCSKKGSERSVAGSSHGQQRTSPRLRPGTLLPPLLISNRRSPTHEIEDGYFSCSPSPADVESPRRKCSNEQLRYSFKPISPRSPVSSSKCFYSQWGKQPTSR</sequence>
<proteinExistence type="inferred from homology"/>
<feature type="region of interest" description="Disordered" evidence="5">
    <location>
        <begin position="732"/>
        <end position="758"/>
    </location>
</feature>
<keyword evidence="7" id="KW-1185">Reference proteome</keyword>
<feature type="compositionally biased region" description="Polar residues" evidence="5">
    <location>
        <begin position="810"/>
        <end position="829"/>
    </location>
</feature>
<dbReference type="Gene3D" id="1.25.40.20">
    <property type="entry name" value="Ankyrin repeat-containing domain"/>
    <property type="match status" value="1"/>
</dbReference>
<dbReference type="Pfam" id="PF12796">
    <property type="entry name" value="Ank_2"/>
    <property type="match status" value="1"/>
</dbReference>
<evidence type="ECO:0000256" key="5">
    <source>
        <dbReference type="SAM" id="MobiDB-lite"/>
    </source>
</evidence>
<feature type="region of interest" description="Disordered" evidence="5">
    <location>
        <begin position="238"/>
        <end position="285"/>
    </location>
</feature>
<organism evidence="6 7">
    <name type="scientific">Porites lobata</name>
    <dbReference type="NCBI Taxonomy" id="104759"/>
    <lineage>
        <taxon>Eukaryota</taxon>
        <taxon>Metazoa</taxon>
        <taxon>Cnidaria</taxon>
        <taxon>Anthozoa</taxon>
        <taxon>Hexacorallia</taxon>
        <taxon>Scleractinia</taxon>
        <taxon>Fungiina</taxon>
        <taxon>Poritidae</taxon>
        <taxon>Porites</taxon>
    </lineage>
</organism>
<comment type="caution">
    <text evidence="6">The sequence shown here is derived from an EMBL/GenBank/DDBJ whole genome shotgun (WGS) entry which is preliminary data.</text>
</comment>
<keyword evidence="2" id="KW-0677">Repeat</keyword>
<evidence type="ECO:0000313" key="6">
    <source>
        <dbReference type="EMBL" id="CAH3124818.1"/>
    </source>
</evidence>
<gene>
    <name evidence="6" type="ORF">PLOB_00031402</name>
</gene>
<accession>A0ABN8P0N4</accession>
<feature type="region of interest" description="Disordered" evidence="5">
    <location>
        <begin position="509"/>
        <end position="560"/>
    </location>
</feature>
<dbReference type="InterPro" id="IPR002110">
    <property type="entry name" value="Ankyrin_rpt"/>
</dbReference>
<evidence type="ECO:0000256" key="2">
    <source>
        <dbReference type="ARBA" id="ARBA00022737"/>
    </source>
</evidence>
<reference evidence="6 7" key="1">
    <citation type="submission" date="2022-05" db="EMBL/GenBank/DDBJ databases">
        <authorList>
            <consortium name="Genoscope - CEA"/>
            <person name="William W."/>
        </authorList>
    </citation>
    <scope>NUCLEOTIDE SEQUENCE [LARGE SCALE GENOMIC DNA]</scope>
</reference>
<dbReference type="EMBL" id="CALNXK010000040">
    <property type="protein sequence ID" value="CAH3124818.1"/>
    <property type="molecule type" value="Genomic_DNA"/>
</dbReference>
<feature type="compositionally biased region" description="Basic and acidic residues" evidence="5">
    <location>
        <begin position="356"/>
        <end position="370"/>
    </location>
</feature>
<dbReference type="Proteomes" id="UP001159405">
    <property type="component" value="Unassembled WGS sequence"/>
</dbReference>
<dbReference type="InterPro" id="IPR036770">
    <property type="entry name" value="Ankyrin_rpt-contain_sf"/>
</dbReference>
<feature type="compositionally biased region" description="Basic and acidic residues" evidence="5">
    <location>
        <begin position="385"/>
        <end position="400"/>
    </location>
</feature>
<feature type="region of interest" description="Disordered" evidence="5">
    <location>
        <begin position="573"/>
        <end position="615"/>
    </location>
</feature>
<dbReference type="SUPFAM" id="SSF48403">
    <property type="entry name" value="Ankyrin repeat"/>
    <property type="match status" value="1"/>
</dbReference>
<evidence type="ECO:0000256" key="1">
    <source>
        <dbReference type="ARBA" id="ARBA00010029"/>
    </source>
</evidence>
<evidence type="ECO:0008006" key="8">
    <source>
        <dbReference type="Google" id="ProtNLM"/>
    </source>
</evidence>
<protein>
    <recommendedName>
        <fullName evidence="8">Ankyrin repeat domain-containing protein 34B</fullName>
    </recommendedName>
</protein>
<dbReference type="PROSITE" id="PS50088">
    <property type="entry name" value="ANK_REPEAT"/>
    <property type="match status" value="1"/>
</dbReference>
<dbReference type="PANTHER" id="PTHR24156">
    <property type="entry name" value="ANK_REP_REGION DOMAIN-CONTAINING PROTEIN"/>
    <property type="match status" value="1"/>
</dbReference>
<feature type="region of interest" description="Disordered" evidence="5">
    <location>
        <begin position="805"/>
        <end position="829"/>
    </location>
</feature>
<feature type="compositionally biased region" description="Polar residues" evidence="5">
    <location>
        <begin position="739"/>
        <end position="749"/>
    </location>
</feature>
<feature type="repeat" description="ANK" evidence="4">
    <location>
        <begin position="4"/>
        <end position="36"/>
    </location>
</feature>
<dbReference type="SMART" id="SM00248">
    <property type="entry name" value="ANK"/>
    <property type="match status" value="4"/>
</dbReference>
<dbReference type="PANTHER" id="PTHR24156:SF3">
    <property type="entry name" value="ANKYRIN REPEAT DOMAIN-CONTAINING PROTEIN 34C-LIKE"/>
    <property type="match status" value="1"/>
</dbReference>
<evidence type="ECO:0000256" key="3">
    <source>
        <dbReference type="ARBA" id="ARBA00023043"/>
    </source>
</evidence>
<feature type="compositionally biased region" description="Basic and acidic residues" evidence="5">
    <location>
        <begin position="238"/>
        <end position="267"/>
    </location>
</feature>
<feature type="compositionally biased region" description="Polar residues" evidence="5">
    <location>
        <begin position="594"/>
        <end position="606"/>
    </location>
</feature>
<comment type="similarity">
    <text evidence="1">Belongs to the ANKRD34 family.</text>
</comment>
<evidence type="ECO:0000313" key="7">
    <source>
        <dbReference type="Proteomes" id="UP001159405"/>
    </source>
</evidence>
<keyword evidence="3 4" id="KW-0040">ANK repeat</keyword>
<feature type="region of interest" description="Disordered" evidence="5">
    <location>
        <begin position="773"/>
        <end position="793"/>
    </location>
</feature>
<feature type="compositionally biased region" description="Polar residues" evidence="5">
    <location>
        <begin position="576"/>
        <end position="586"/>
    </location>
</feature>
<evidence type="ECO:0000256" key="4">
    <source>
        <dbReference type="PROSITE-ProRule" id="PRU00023"/>
    </source>
</evidence>